<dbReference type="PATRIC" id="fig|1184267.3.peg.772"/>
<organism evidence="2 3">
    <name type="scientific">Pseudobdellovibrio exovorus JSS</name>
    <dbReference type="NCBI Taxonomy" id="1184267"/>
    <lineage>
        <taxon>Bacteria</taxon>
        <taxon>Pseudomonadati</taxon>
        <taxon>Bdellovibrionota</taxon>
        <taxon>Bdellovibrionia</taxon>
        <taxon>Bdellovibrionales</taxon>
        <taxon>Pseudobdellovibrionaceae</taxon>
        <taxon>Pseudobdellovibrio</taxon>
    </lineage>
</organism>
<sequence>MKVLINVIGKPVHEVDLPVVHFSYTSRIKRSTQVFLIFFLSGILSILIPVLHFVLVPGLILTAFVMAYLKFKEVAVIDLSGGLMCPECQSNIDEKKISFKKEEVRARLHCFGCGQGLEVLLEQSPS</sequence>
<dbReference type="EMBL" id="CP003537">
    <property type="protein sequence ID" value="AGH94983.1"/>
    <property type="molecule type" value="Genomic_DNA"/>
</dbReference>
<evidence type="ECO:0000256" key="1">
    <source>
        <dbReference type="SAM" id="Phobius"/>
    </source>
</evidence>
<proteinExistence type="predicted"/>
<evidence type="ECO:0000313" key="2">
    <source>
        <dbReference type="EMBL" id="AGH94983.1"/>
    </source>
</evidence>
<keyword evidence="1" id="KW-0812">Transmembrane</keyword>
<dbReference type="OrthoDB" id="9803773at2"/>
<dbReference type="Proteomes" id="UP000012040">
    <property type="component" value="Chromosome"/>
</dbReference>
<protein>
    <submittedName>
        <fullName evidence="2">Uncharacterized protein</fullName>
    </submittedName>
</protein>
<dbReference type="AlphaFoldDB" id="M4V726"/>
<keyword evidence="1" id="KW-0472">Membrane</keyword>
<gene>
    <name evidence="2" type="ORF">A11Q_765</name>
</gene>
<feature type="transmembrane region" description="Helical" evidence="1">
    <location>
        <begin position="36"/>
        <end position="69"/>
    </location>
</feature>
<keyword evidence="1" id="KW-1133">Transmembrane helix</keyword>
<dbReference type="HOGENOM" id="CLU_1977237_0_0_7"/>
<reference evidence="2 3" key="1">
    <citation type="journal article" date="2013" name="ISME J.">
        <title>By their genes ye shall know them: genomic signatures of predatory bacteria.</title>
        <authorList>
            <person name="Pasternak Z."/>
            <person name="Pietrokovski S."/>
            <person name="Rotem O."/>
            <person name="Gophna U."/>
            <person name="Lurie-Weinberger M.N."/>
            <person name="Jurkevitch E."/>
        </authorList>
    </citation>
    <scope>NUCLEOTIDE SEQUENCE [LARGE SCALE GENOMIC DNA]</scope>
    <source>
        <strain evidence="2 3">JSS</strain>
    </source>
</reference>
<dbReference type="KEGG" id="bex:A11Q_765"/>
<accession>M4V726</accession>
<evidence type="ECO:0000313" key="3">
    <source>
        <dbReference type="Proteomes" id="UP000012040"/>
    </source>
</evidence>
<name>M4V726_9BACT</name>
<keyword evidence="3" id="KW-1185">Reference proteome</keyword>
<dbReference type="RefSeq" id="WP_015469473.1">
    <property type="nucleotide sequence ID" value="NC_020813.1"/>
</dbReference>